<dbReference type="Proteomes" id="UP000290545">
    <property type="component" value="Unassembled WGS sequence"/>
</dbReference>
<dbReference type="RefSeq" id="WP_129004257.1">
    <property type="nucleotide sequence ID" value="NZ_SDHZ01000002.1"/>
</dbReference>
<gene>
    <name evidence="4" type="ORF">ESB13_13880</name>
</gene>
<keyword evidence="5" id="KW-1185">Reference proteome</keyword>
<comment type="caution">
    <text evidence="4">The sequence shown here is derived from an EMBL/GenBank/DDBJ whole genome shotgun (WGS) entry which is preliminary data.</text>
</comment>
<protein>
    <recommendedName>
        <fullName evidence="6">LTXXQ motif family protein</fullName>
    </recommendedName>
</protein>
<evidence type="ECO:0000256" key="3">
    <source>
        <dbReference type="SAM" id="SignalP"/>
    </source>
</evidence>
<dbReference type="EMBL" id="SDHZ01000002">
    <property type="protein sequence ID" value="RXK83202.1"/>
    <property type="molecule type" value="Genomic_DNA"/>
</dbReference>
<proteinExistence type="predicted"/>
<sequence length="215" mass="23977">MKKILTLAVVGVFMTASAMAQDSTAVKQHKAGVHQKHQGDGKDHKHHGHKGDKAMKGVTFSDEQKAQAKTINEDFKKKAADVKAKNLDAADQKKQLAALHQERHQKMQQVLTAEQKATIETNRKQAAAKAKEMKGKRLDAMKASLNLNDEQVAKIKEEKAKTREQIKAIRENQSLSEADKKAQVKAVMQKQKASWDNILTPEQKAKMKAKQQPSK</sequence>
<keyword evidence="3" id="KW-0732">Signal</keyword>
<evidence type="ECO:0000256" key="1">
    <source>
        <dbReference type="SAM" id="Coils"/>
    </source>
</evidence>
<feature type="coiled-coil region" evidence="1">
    <location>
        <begin position="145"/>
        <end position="172"/>
    </location>
</feature>
<reference evidence="4 5" key="1">
    <citation type="submission" date="2019-01" db="EMBL/GenBank/DDBJ databases">
        <title>Filimonas sp. strain TTM-71.</title>
        <authorList>
            <person name="Chen W.-M."/>
        </authorList>
    </citation>
    <scope>NUCLEOTIDE SEQUENCE [LARGE SCALE GENOMIC DNA]</scope>
    <source>
        <strain evidence="4 5">TTM-71</strain>
    </source>
</reference>
<evidence type="ECO:0000256" key="2">
    <source>
        <dbReference type="SAM" id="MobiDB-lite"/>
    </source>
</evidence>
<feature type="compositionally biased region" description="Basic residues" evidence="2">
    <location>
        <begin position="27"/>
        <end position="36"/>
    </location>
</feature>
<accession>A0A4Q1D426</accession>
<feature type="region of interest" description="Disordered" evidence="2">
    <location>
        <begin position="22"/>
        <end position="56"/>
    </location>
</feature>
<evidence type="ECO:0008006" key="6">
    <source>
        <dbReference type="Google" id="ProtNLM"/>
    </source>
</evidence>
<feature type="chain" id="PRO_5020527691" description="LTXXQ motif family protein" evidence="3">
    <location>
        <begin position="21"/>
        <end position="215"/>
    </location>
</feature>
<organism evidence="4 5">
    <name type="scientific">Filimonas effusa</name>
    <dbReference type="NCBI Taxonomy" id="2508721"/>
    <lineage>
        <taxon>Bacteria</taxon>
        <taxon>Pseudomonadati</taxon>
        <taxon>Bacteroidota</taxon>
        <taxon>Chitinophagia</taxon>
        <taxon>Chitinophagales</taxon>
        <taxon>Chitinophagaceae</taxon>
        <taxon>Filimonas</taxon>
    </lineage>
</organism>
<dbReference type="OrthoDB" id="674177at2"/>
<evidence type="ECO:0000313" key="5">
    <source>
        <dbReference type="Proteomes" id="UP000290545"/>
    </source>
</evidence>
<dbReference type="AlphaFoldDB" id="A0A4Q1D426"/>
<evidence type="ECO:0000313" key="4">
    <source>
        <dbReference type="EMBL" id="RXK83202.1"/>
    </source>
</evidence>
<name>A0A4Q1D426_9BACT</name>
<feature type="signal peptide" evidence="3">
    <location>
        <begin position="1"/>
        <end position="20"/>
    </location>
</feature>
<keyword evidence="1" id="KW-0175">Coiled coil</keyword>